<evidence type="ECO:0000313" key="2">
    <source>
        <dbReference type="Proteomes" id="UP001333818"/>
    </source>
</evidence>
<dbReference type="RefSeq" id="WP_330485306.1">
    <property type="nucleotide sequence ID" value="NZ_JAZBJZ010000098.1"/>
</dbReference>
<dbReference type="EMBL" id="JAZBJZ010000098">
    <property type="protein sequence ID" value="MEE3718870.1"/>
    <property type="molecule type" value="Genomic_DNA"/>
</dbReference>
<keyword evidence="2" id="KW-1185">Reference proteome</keyword>
<organism evidence="1 2">
    <name type="scientific">Tumidithrix elongata BACA0141</name>
    <dbReference type="NCBI Taxonomy" id="2716417"/>
    <lineage>
        <taxon>Bacteria</taxon>
        <taxon>Bacillati</taxon>
        <taxon>Cyanobacteriota</taxon>
        <taxon>Cyanophyceae</taxon>
        <taxon>Pseudanabaenales</taxon>
        <taxon>Pseudanabaenaceae</taxon>
        <taxon>Tumidithrix</taxon>
        <taxon>Tumidithrix elongata</taxon>
    </lineage>
</organism>
<gene>
    <name evidence="1" type="ORF">V2H45_19175</name>
</gene>
<evidence type="ECO:0000313" key="1">
    <source>
        <dbReference type="EMBL" id="MEE3718870.1"/>
    </source>
</evidence>
<comment type="caution">
    <text evidence="1">The sequence shown here is derived from an EMBL/GenBank/DDBJ whole genome shotgun (WGS) entry which is preliminary data.</text>
</comment>
<protein>
    <submittedName>
        <fullName evidence="1">Uncharacterized protein</fullName>
    </submittedName>
</protein>
<sequence>MAPIFRPEFNHFQTITATQAWSLFLSACKHDRLLGSNPMTGKYYTVGLLSAAIACVLEIIVSLPV</sequence>
<dbReference type="Proteomes" id="UP001333818">
    <property type="component" value="Unassembled WGS sequence"/>
</dbReference>
<dbReference type="AlphaFoldDB" id="A0AAW9Q601"/>
<accession>A0AAW9Q601</accession>
<proteinExistence type="predicted"/>
<reference evidence="1" key="1">
    <citation type="submission" date="2024-01" db="EMBL/GenBank/DDBJ databases">
        <title>Bank of Algae and Cyanobacteria of the Azores (BACA) strain genomes.</title>
        <authorList>
            <person name="Luz R."/>
            <person name="Cordeiro R."/>
            <person name="Fonseca A."/>
            <person name="Goncalves V."/>
        </authorList>
    </citation>
    <scope>NUCLEOTIDE SEQUENCE</scope>
    <source>
        <strain evidence="1">BACA0141</strain>
    </source>
</reference>
<dbReference type="PROSITE" id="PS51257">
    <property type="entry name" value="PROKAR_LIPOPROTEIN"/>
    <property type="match status" value="1"/>
</dbReference>
<name>A0AAW9Q601_9CYAN</name>